<accession>A0AAW0LJU5</accession>
<dbReference type="Pfam" id="PF12937">
    <property type="entry name" value="F-box-like"/>
    <property type="match status" value="1"/>
</dbReference>
<dbReference type="InterPro" id="IPR036047">
    <property type="entry name" value="F-box-like_dom_sf"/>
</dbReference>
<reference evidence="2 3" key="1">
    <citation type="journal article" date="2018" name="Sci. Data">
        <title>The draft genome sequence of cork oak.</title>
        <authorList>
            <person name="Ramos A.M."/>
            <person name="Usie A."/>
            <person name="Barbosa P."/>
            <person name="Barros P.M."/>
            <person name="Capote T."/>
            <person name="Chaves I."/>
            <person name="Simoes F."/>
            <person name="Abreu I."/>
            <person name="Carrasquinho I."/>
            <person name="Faro C."/>
            <person name="Guimaraes J.B."/>
            <person name="Mendonca D."/>
            <person name="Nobrega F."/>
            <person name="Rodrigues L."/>
            <person name="Saibo N.J.M."/>
            <person name="Varela M.C."/>
            <person name="Egas C."/>
            <person name="Matos J."/>
            <person name="Miguel C.M."/>
            <person name="Oliveira M.M."/>
            <person name="Ricardo C.P."/>
            <person name="Goncalves S."/>
        </authorList>
    </citation>
    <scope>NUCLEOTIDE SEQUENCE [LARGE SCALE GENOMIC DNA]</scope>
    <source>
        <strain evidence="3">cv. HL8</strain>
    </source>
</reference>
<dbReference type="Pfam" id="PF00179">
    <property type="entry name" value="UQ_con"/>
    <property type="match status" value="1"/>
</dbReference>
<comment type="caution">
    <text evidence="2">The sequence shown here is derived from an EMBL/GenBank/DDBJ whole genome shotgun (WGS) entry which is preliminary data.</text>
</comment>
<dbReference type="InterPro" id="IPR000608">
    <property type="entry name" value="UBC"/>
</dbReference>
<dbReference type="InterPro" id="IPR001810">
    <property type="entry name" value="F-box_dom"/>
</dbReference>
<dbReference type="PANTHER" id="PTHR24068">
    <property type="entry name" value="UBIQUITIN-CONJUGATING ENZYME E2"/>
    <property type="match status" value="1"/>
</dbReference>
<dbReference type="SUPFAM" id="SSF81383">
    <property type="entry name" value="F-box domain"/>
    <property type="match status" value="1"/>
</dbReference>
<keyword evidence="3" id="KW-1185">Reference proteome</keyword>
<dbReference type="SUPFAM" id="SSF54495">
    <property type="entry name" value="UBC-like"/>
    <property type="match status" value="1"/>
</dbReference>
<evidence type="ECO:0000313" key="3">
    <source>
        <dbReference type="Proteomes" id="UP000237347"/>
    </source>
</evidence>
<dbReference type="Gene3D" id="1.20.1280.50">
    <property type="match status" value="1"/>
</dbReference>
<dbReference type="AlphaFoldDB" id="A0AAW0LJU5"/>
<evidence type="ECO:0000313" key="2">
    <source>
        <dbReference type="EMBL" id="KAK7850738.1"/>
    </source>
</evidence>
<dbReference type="Gene3D" id="3.10.110.10">
    <property type="entry name" value="Ubiquitin Conjugating Enzyme"/>
    <property type="match status" value="1"/>
</dbReference>
<dbReference type="InterPro" id="IPR016135">
    <property type="entry name" value="UBQ-conjugating_enzyme/RWD"/>
</dbReference>
<gene>
    <name evidence="2" type="primary">UBC11_3</name>
    <name evidence="2" type="ORF">CFP56_043858</name>
</gene>
<dbReference type="CDD" id="cd09917">
    <property type="entry name" value="F-box_SF"/>
    <property type="match status" value="1"/>
</dbReference>
<protein>
    <submittedName>
        <fullName evidence="2">Ubiquitin-conjugating enzyme e2 11</fullName>
    </submittedName>
</protein>
<feature type="domain" description="UBC core" evidence="1">
    <location>
        <begin position="103"/>
        <end position="245"/>
    </location>
</feature>
<dbReference type="EMBL" id="PKMF04000096">
    <property type="protein sequence ID" value="KAK7850738.1"/>
    <property type="molecule type" value="Genomic_DNA"/>
</dbReference>
<name>A0AAW0LJU5_QUESU</name>
<sequence length="268" mass="31103">MKHFVLVHKFPYHKNQQIILITQPAPQILSVTSFFFISMAQRSWSDLPRDFVDRLFRRHMKIGGKGIEPKDLARCSLVCTTWRSVIADIWGKNLSLLSSPHRPIHIRILAEYQNFQRDPPEGCKVMFVDSLFHWEAIMIGPQSSPYAGGVFLLDIHFSDQHPFKAPKVTFQTKVFHPNINQQGGLCLETSWCPITTILHVLLVIYARFNDPDPDDPIDFEIAHIYKTQRTQYEERARVWTKKFATASQISAIDWSEFLKKHKIGETPM</sequence>
<dbReference type="Proteomes" id="UP000237347">
    <property type="component" value="Unassembled WGS sequence"/>
</dbReference>
<evidence type="ECO:0000259" key="1">
    <source>
        <dbReference type="PROSITE" id="PS50127"/>
    </source>
</evidence>
<dbReference type="SMART" id="SM00212">
    <property type="entry name" value="UBCc"/>
    <property type="match status" value="1"/>
</dbReference>
<organism evidence="2 3">
    <name type="scientific">Quercus suber</name>
    <name type="common">Cork oak</name>
    <dbReference type="NCBI Taxonomy" id="58331"/>
    <lineage>
        <taxon>Eukaryota</taxon>
        <taxon>Viridiplantae</taxon>
        <taxon>Streptophyta</taxon>
        <taxon>Embryophyta</taxon>
        <taxon>Tracheophyta</taxon>
        <taxon>Spermatophyta</taxon>
        <taxon>Magnoliopsida</taxon>
        <taxon>eudicotyledons</taxon>
        <taxon>Gunneridae</taxon>
        <taxon>Pentapetalae</taxon>
        <taxon>rosids</taxon>
        <taxon>fabids</taxon>
        <taxon>Fagales</taxon>
        <taxon>Fagaceae</taxon>
        <taxon>Quercus</taxon>
    </lineage>
</organism>
<dbReference type="PROSITE" id="PS50127">
    <property type="entry name" value="UBC_2"/>
    <property type="match status" value="1"/>
</dbReference>
<proteinExistence type="predicted"/>